<feature type="region of interest" description="Disordered" evidence="2">
    <location>
        <begin position="1"/>
        <end position="125"/>
    </location>
</feature>
<feature type="domain" description="Alpha/beta hydrolase fold-3" evidence="3">
    <location>
        <begin position="234"/>
        <end position="425"/>
    </location>
</feature>
<protein>
    <recommendedName>
        <fullName evidence="3">Alpha/beta hydrolase fold-3 domain-containing protein</fullName>
    </recommendedName>
</protein>
<dbReference type="Pfam" id="PF07859">
    <property type="entry name" value="Abhydrolase_3"/>
    <property type="match status" value="1"/>
</dbReference>
<dbReference type="Proteomes" id="UP000295621">
    <property type="component" value="Unassembled WGS sequence"/>
</dbReference>
<comment type="caution">
    <text evidence="4">The sequence shown here is derived from an EMBL/GenBank/DDBJ whole genome shotgun (WGS) entry which is preliminary data.</text>
</comment>
<dbReference type="AlphaFoldDB" id="A0A4R4RGT3"/>
<dbReference type="Gene3D" id="3.40.50.1820">
    <property type="entry name" value="alpha/beta hydrolase"/>
    <property type="match status" value="1"/>
</dbReference>
<evidence type="ECO:0000313" key="5">
    <source>
        <dbReference type="Proteomes" id="UP000295621"/>
    </source>
</evidence>
<sequence>MPAAVRAVCRARRAGSPAQPAQLGPHGAARPRPSHRVRALGPQGRRRRRRAAGAPGPVPRRRGARRPGGRAGRRQPGVRRALGRARPARPQPRRRRVPAPAGRRPRAGPPVDAAARPRRLDPRHLRGGPRLAVRAAAQGPHGAAAGAVSRLHPAAAAVVAALADAGHSDPHLLPLAQARRLLDEAYAAFPELPVATVSDLRIEGRDGDRLALRRYTPVPADGDRRGPAVPGRVVVFAHGGSWVRGSLDSHDRVCRALARASGLPVVAVGYRLAPEHPAPAALHDVVDAAAWVAAQPATRELLLCGDSVGGGLAVAAAAALRTAGVAVVHQLLLCPIVTADLDRHFDPGYDGVLLSRAELEWGRRQYGDTAAGPVAALGPSSPPTTVLAAECDPVRPQSELVGALLAGAGVDVRVHVAPGMVHGYVGAEDVLLGAEPALSLGAARITA</sequence>
<dbReference type="PANTHER" id="PTHR48081:SF8">
    <property type="entry name" value="ALPHA_BETA HYDROLASE FOLD-3 DOMAIN-CONTAINING PROTEIN-RELATED"/>
    <property type="match status" value="1"/>
</dbReference>
<feature type="compositionally biased region" description="Basic residues" evidence="2">
    <location>
        <begin position="59"/>
        <end position="97"/>
    </location>
</feature>
<feature type="compositionally biased region" description="Basic residues" evidence="2">
    <location>
        <begin position="32"/>
        <end position="51"/>
    </location>
</feature>
<organism evidence="4 5">
    <name type="scientific">Jiangella ureilytica</name>
    <dbReference type="NCBI Taxonomy" id="2530374"/>
    <lineage>
        <taxon>Bacteria</taxon>
        <taxon>Bacillati</taxon>
        <taxon>Actinomycetota</taxon>
        <taxon>Actinomycetes</taxon>
        <taxon>Jiangellales</taxon>
        <taxon>Jiangellaceae</taxon>
        <taxon>Jiangella</taxon>
    </lineage>
</organism>
<dbReference type="PANTHER" id="PTHR48081">
    <property type="entry name" value="AB HYDROLASE SUPERFAMILY PROTEIN C4A8.06C"/>
    <property type="match status" value="1"/>
</dbReference>
<dbReference type="GO" id="GO:0016787">
    <property type="term" value="F:hydrolase activity"/>
    <property type="evidence" value="ECO:0007669"/>
    <property type="project" value="UniProtKB-KW"/>
</dbReference>
<dbReference type="SUPFAM" id="SSF53474">
    <property type="entry name" value="alpha/beta-Hydrolases"/>
    <property type="match status" value="1"/>
</dbReference>
<dbReference type="InterPro" id="IPR029058">
    <property type="entry name" value="AB_hydrolase_fold"/>
</dbReference>
<keyword evidence="5" id="KW-1185">Reference proteome</keyword>
<reference evidence="4 5" key="1">
    <citation type="submission" date="2019-02" db="EMBL/GenBank/DDBJ databases">
        <title>Draft genome sequences of novel Actinobacteria.</title>
        <authorList>
            <person name="Sahin N."/>
            <person name="Ay H."/>
            <person name="Saygin H."/>
        </authorList>
    </citation>
    <scope>NUCLEOTIDE SEQUENCE [LARGE SCALE GENOMIC DNA]</scope>
    <source>
        <strain evidence="4 5">KC603</strain>
    </source>
</reference>
<gene>
    <name evidence="4" type="ORF">E1212_22525</name>
</gene>
<proteinExistence type="predicted"/>
<evidence type="ECO:0000256" key="1">
    <source>
        <dbReference type="ARBA" id="ARBA00022801"/>
    </source>
</evidence>
<evidence type="ECO:0000259" key="3">
    <source>
        <dbReference type="Pfam" id="PF07859"/>
    </source>
</evidence>
<accession>A0A4R4RGT3</accession>
<dbReference type="EMBL" id="SMKL01000063">
    <property type="protein sequence ID" value="TDC48049.1"/>
    <property type="molecule type" value="Genomic_DNA"/>
</dbReference>
<keyword evidence="1" id="KW-0378">Hydrolase</keyword>
<evidence type="ECO:0000256" key="2">
    <source>
        <dbReference type="SAM" id="MobiDB-lite"/>
    </source>
</evidence>
<name>A0A4R4RGT3_9ACTN</name>
<dbReference type="InterPro" id="IPR050300">
    <property type="entry name" value="GDXG_lipolytic_enzyme"/>
</dbReference>
<evidence type="ECO:0000313" key="4">
    <source>
        <dbReference type="EMBL" id="TDC48049.1"/>
    </source>
</evidence>
<dbReference type="InterPro" id="IPR013094">
    <property type="entry name" value="AB_hydrolase_3"/>
</dbReference>
<dbReference type="OrthoDB" id="3181909at2"/>